<reference evidence="3 4" key="1">
    <citation type="submission" date="2019-05" db="EMBL/GenBank/DDBJ databases">
        <title>Streptomyces sp. NEAU-C151, a novel actinomycete isolated from soil.</title>
        <authorList>
            <person name="Han L."/>
            <person name="Jiang H."/>
        </authorList>
    </citation>
    <scope>NUCLEOTIDE SEQUENCE [LARGE SCALE GENOMIC DNA]</scope>
    <source>
        <strain evidence="3 4">NEAU-C151</strain>
    </source>
</reference>
<proteinExistence type="predicted"/>
<feature type="chain" id="PRO_5024355864" evidence="1">
    <location>
        <begin position="33"/>
        <end position="296"/>
    </location>
</feature>
<evidence type="ECO:0000313" key="4">
    <source>
        <dbReference type="Proteomes" id="UP000305906"/>
    </source>
</evidence>
<dbReference type="EMBL" id="VBZC01000006">
    <property type="protein sequence ID" value="TLS46883.1"/>
    <property type="molecule type" value="Genomic_DNA"/>
</dbReference>
<feature type="signal peptide" evidence="1">
    <location>
        <begin position="1"/>
        <end position="32"/>
    </location>
</feature>
<dbReference type="InterPro" id="IPR025507">
    <property type="entry name" value="DUF4394"/>
</dbReference>
<protein>
    <submittedName>
        <fullName evidence="3">DUF4394 domain-containing protein</fullName>
    </submittedName>
</protein>
<dbReference type="AlphaFoldDB" id="A0A5R9G1L7"/>
<keyword evidence="1" id="KW-0732">Signal</keyword>
<name>A0A5R9G1L7_9ACTN</name>
<dbReference type="Pfam" id="PF14339">
    <property type="entry name" value="DUF4394"/>
    <property type="match status" value="1"/>
</dbReference>
<gene>
    <name evidence="3" type="ORF">FE633_07245</name>
</gene>
<comment type="caution">
    <text evidence="3">The sequence shown here is derived from an EMBL/GenBank/DDBJ whole genome shotgun (WGS) entry which is preliminary data.</text>
</comment>
<accession>A0A5R9G1L7</accession>
<dbReference type="Proteomes" id="UP000305906">
    <property type="component" value="Unassembled WGS sequence"/>
</dbReference>
<feature type="domain" description="DUF4394" evidence="2">
    <location>
        <begin position="51"/>
        <end position="290"/>
    </location>
</feature>
<evidence type="ECO:0000256" key="1">
    <source>
        <dbReference type="SAM" id="SignalP"/>
    </source>
</evidence>
<evidence type="ECO:0000259" key="2">
    <source>
        <dbReference type="Pfam" id="PF14339"/>
    </source>
</evidence>
<sequence length="296" mass="30519">MKAGTRKRIAAAVAVMATSTALMLSAPGSGSAAPAATPSLRAFGITGDGTQMATFTTDRPNVLDWVRDVIGLSGDTALIGIDFRVQNGLMYGVGNKGGIYTIKTPPATADVEITKVSQLQYTLTGTNFGVDFNPAADRLRVISDNGQNLRHNLNDHTTIQDLNLTTPPIEGTTKGVSAAAYTNNDLNGATGTTLFDINTTSDQVVIQSPANNGTLAPTGSLGIDAQINAGMDIFSTLSGGKTVSNAAFATLTASGADRPSLYSINVFTGEATLVSDALRSKFPLNITDLAISLTGS</sequence>
<keyword evidence="4" id="KW-1185">Reference proteome</keyword>
<organism evidence="3 4">
    <name type="scientific">Streptomyces montanus</name>
    <dbReference type="NCBI Taxonomy" id="2580423"/>
    <lineage>
        <taxon>Bacteria</taxon>
        <taxon>Bacillati</taxon>
        <taxon>Actinomycetota</taxon>
        <taxon>Actinomycetes</taxon>
        <taxon>Kitasatosporales</taxon>
        <taxon>Streptomycetaceae</taxon>
        <taxon>Streptomyces</taxon>
    </lineage>
</organism>
<evidence type="ECO:0000313" key="3">
    <source>
        <dbReference type="EMBL" id="TLS46883.1"/>
    </source>
</evidence>